<reference evidence="3" key="1">
    <citation type="journal article" date="2011" name="Nat. Genet.">
        <title>The Arabidopsis lyrata genome sequence and the basis of rapid genome size change.</title>
        <authorList>
            <person name="Hu T.T."/>
            <person name="Pattyn P."/>
            <person name="Bakker E.G."/>
            <person name="Cao J."/>
            <person name="Cheng J.-F."/>
            <person name="Clark R.M."/>
            <person name="Fahlgren N."/>
            <person name="Fawcett J.A."/>
            <person name="Grimwood J."/>
            <person name="Gundlach H."/>
            <person name="Haberer G."/>
            <person name="Hollister J.D."/>
            <person name="Ossowski S."/>
            <person name="Ottilar R.P."/>
            <person name="Salamov A.A."/>
            <person name="Schneeberger K."/>
            <person name="Spannagl M."/>
            <person name="Wang X."/>
            <person name="Yang L."/>
            <person name="Nasrallah M.E."/>
            <person name="Bergelson J."/>
            <person name="Carrington J.C."/>
            <person name="Gaut B.S."/>
            <person name="Schmutz J."/>
            <person name="Mayer K.F.X."/>
            <person name="Van de Peer Y."/>
            <person name="Grigoriev I.V."/>
            <person name="Nordborg M."/>
            <person name="Weigel D."/>
            <person name="Guo Y.-L."/>
        </authorList>
    </citation>
    <scope>NUCLEOTIDE SEQUENCE [LARGE SCALE GENOMIC DNA]</scope>
    <source>
        <strain evidence="3">cv. MN47</strain>
    </source>
</reference>
<protein>
    <submittedName>
        <fullName evidence="2">Uncharacterized protein</fullName>
    </submittedName>
</protein>
<evidence type="ECO:0000313" key="2">
    <source>
        <dbReference type="EMBL" id="EFH43172.1"/>
    </source>
</evidence>
<dbReference type="Gramene" id="scaffold_700252.1">
    <property type="protein sequence ID" value="scaffold_700252.1"/>
    <property type="gene ID" value="scaffold_700252.1"/>
</dbReference>
<organism evidence="3">
    <name type="scientific">Arabidopsis lyrata subsp. lyrata</name>
    <name type="common">Lyre-leaved rock-cress</name>
    <dbReference type="NCBI Taxonomy" id="81972"/>
    <lineage>
        <taxon>Eukaryota</taxon>
        <taxon>Viridiplantae</taxon>
        <taxon>Streptophyta</taxon>
        <taxon>Embryophyta</taxon>
        <taxon>Tracheophyta</taxon>
        <taxon>Spermatophyta</taxon>
        <taxon>Magnoliopsida</taxon>
        <taxon>eudicotyledons</taxon>
        <taxon>Gunneridae</taxon>
        <taxon>Pentapetalae</taxon>
        <taxon>rosids</taxon>
        <taxon>malvids</taxon>
        <taxon>Brassicales</taxon>
        <taxon>Brassicaceae</taxon>
        <taxon>Camelineae</taxon>
        <taxon>Arabidopsis</taxon>
    </lineage>
</organism>
<keyword evidence="1" id="KW-0812">Transmembrane</keyword>
<keyword evidence="1" id="KW-0472">Membrane</keyword>
<gene>
    <name evidence="2" type="ORF">ARALYDRAFT_912510</name>
</gene>
<sequence length="95" mass="10675">MGKSVRLVSFITFAMITMLISISISVNPQSIKPRLHPHSCFPSNIKEPCHNVQNRYEADKLCQKVCYSQTDYMAGKCISGAKGRQRQCYCGVCNL</sequence>
<keyword evidence="3" id="KW-1185">Reference proteome</keyword>
<dbReference type="EMBL" id="GL348719">
    <property type="protein sequence ID" value="EFH43172.1"/>
    <property type="molecule type" value="Genomic_DNA"/>
</dbReference>
<dbReference type="HOGENOM" id="CLU_2375682_0_0_1"/>
<evidence type="ECO:0000256" key="1">
    <source>
        <dbReference type="SAM" id="Phobius"/>
    </source>
</evidence>
<feature type="transmembrane region" description="Helical" evidence="1">
    <location>
        <begin position="7"/>
        <end position="26"/>
    </location>
</feature>
<keyword evidence="1" id="KW-1133">Transmembrane helix</keyword>
<accession>D7M9J8</accession>
<evidence type="ECO:0000313" key="3">
    <source>
        <dbReference type="Proteomes" id="UP000008694"/>
    </source>
</evidence>
<dbReference type="Proteomes" id="UP000008694">
    <property type="component" value="Unassembled WGS sequence"/>
</dbReference>
<proteinExistence type="predicted"/>
<dbReference type="AlphaFoldDB" id="D7M9J8"/>
<name>D7M9J8_ARALL</name>